<feature type="compositionally biased region" description="Basic and acidic residues" evidence="1">
    <location>
        <begin position="711"/>
        <end position="724"/>
    </location>
</feature>
<evidence type="ECO:0000313" key="4">
    <source>
        <dbReference type="Proteomes" id="UP001154282"/>
    </source>
</evidence>
<dbReference type="AlphaFoldDB" id="A0AAV0M8B0"/>
<keyword evidence="4" id="KW-1185">Reference proteome</keyword>
<dbReference type="PANTHER" id="PTHR34568:SF1">
    <property type="entry name" value="DNA BINDING PROTEIN"/>
    <property type="match status" value="1"/>
</dbReference>
<feature type="compositionally biased region" description="Basic and acidic residues" evidence="1">
    <location>
        <begin position="419"/>
        <end position="432"/>
    </location>
</feature>
<evidence type="ECO:0000259" key="2">
    <source>
        <dbReference type="Pfam" id="PF25896"/>
    </source>
</evidence>
<feature type="region of interest" description="Disordered" evidence="1">
    <location>
        <begin position="675"/>
        <end position="724"/>
    </location>
</feature>
<dbReference type="Proteomes" id="UP001154282">
    <property type="component" value="Unassembled WGS sequence"/>
</dbReference>
<sequence length="971" mass="105804">MRYLKGSGGYGRTLARAWSSQSRRSRVFGIRLPREERKAMVESFVKQYQQSSNGKFPSITLTKLEVGGSYPVVRHILQEVKFVWSRDQVPKPGVAEQYPRGTISTEPQPSSVTLSSNGAASMADEGHCKLGGAHHPVYDVLGAESRQLDIENVREIDGDSVTVKRLNSGLAEVAGVSEVKQPAGMVLEALRLEGDVDSDRANAAEVQTSGSLEQNEHAKEVLDVVVDTPSLEMNDSVKLSLVEGQASRGSMGVEEIVEVKISEVKVIPKGKVAVDTSHSQPVLTGEREELDNRIQVSSPDKDRTLEQSYSGSEKEVVDYQNSLACKLPREERKAMVESFVKQYQESNNGKFPSIKLTRQAVGGSYPVVRHILQEVKFVWSRDQVPKLAPAEQFPEGIISTEPQPSSGTLSSNGTASMADEQHYKSEEAHRPVSDVLGAESKQLDIENLREIDGDSVSVERLNSDLAEVAGVKQPAGIVLEAYCVEGDVDSDRANAADVQTSRSLEQNENAKEVLAVVVDTLSLEMKDSAKQSLVEGQSSRGSMGVEEIVEVKTCEVKVTPKGNVAVDTSHSQPVLTGEREELDRRIQVCSPDKDRTLEQSYSGNEKEVVDYQNSLACKVPREERKALVESFVKQYQESNNGKFPSIKLTKQAVGGSYLVVRHILQEVKFVWSRDQVPKPGPAEQFPQGTISTEPQPSSGTLSSNGTASMADEQHSKSEEAHRPVSDVLGAESKQLDIENLQEIDGDLVTVERLNSGGAGVGGVRASGSEGNKQPAGMVLEAYCLEGDVDYSRANAAEVQTSGSLEQTEHTTEVLNVFVDTPSLEMNESAKQSLVEGKATRGPMRVEEIVEVRTSDIKVTPKGNVAVETPHLQAVPTGEREELDTRNQVSSTDKDRTLEQSYSRSEKVEMITDDTSVNAGGVHQSDFRADIPNNVGSKDERALAAPLERETKTIGAALKSFVVTAFRKFWPG</sequence>
<feature type="region of interest" description="Disordered" evidence="1">
    <location>
        <begin position="875"/>
        <end position="898"/>
    </location>
</feature>
<evidence type="ECO:0000313" key="3">
    <source>
        <dbReference type="EMBL" id="CAI0442503.1"/>
    </source>
</evidence>
<protein>
    <recommendedName>
        <fullName evidence="2">AT3G52170-like helix-turn-helix domain-containing protein</fullName>
    </recommendedName>
</protein>
<feature type="domain" description="AT3G52170-like helix-turn-helix" evidence="2">
    <location>
        <begin position="34"/>
        <end position="81"/>
    </location>
</feature>
<feature type="domain" description="AT3G52170-like helix-turn-helix" evidence="2">
    <location>
        <begin position="621"/>
        <end position="668"/>
    </location>
</feature>
<feature type="compositionally biased region" description="Polar residues" evidence="1">
    <location>
        <begin position="400"/>
        <end position="415"/>
    </location>
</feature>
<accession>A0AAV0M8B0</accession>
<evidence type="ECO:0000256" key="1">
    <source>
        <dbReference type="SAM" id="MobiDB-lite"/>
    </source>
</evidence>
<proteinExistence type="predicted"/>
<name>A0AAV0M8B0_9ROSI</name>
<dbReference type="InterPro" id="IPR058941">
    <property type="entry name" value="HTH_AT3G52170-like"/>
</dbReference>
<reference evidence="3" key="1">
    <citation type="submission" date="2022-08" db="EMBL/GenBank/DDBJ databases">
        <authorList>
            <person name="Gutierrez-Valencia J."/>
        </authorList>
    </citation>
    <scope>NUCLEOTIDE SEQUENCE</scope>
</reference>
<dbReference type="Pfam" id="PF25896">
    <property type="entry name" value="HTH_AT3G52170"/>
    <property type="match status" value="3"/>
</dbReference>
<comment type="caution">
    <text evidence="3">The sequence shown here is derived from an EMBL/GenBank/DDBJ whole genome shotgun (WGS) entry which is preliminary data.</text>
</comment>
<feature type="compositionally biased region" description="Polar residues" evidence="1">
    <location>
        <begin position="102"/>
        <end position="118"/>
    </location>
</feature>
<gene>
    <name evidence="3" type="ORF">LITE_LOCUS27281</name>
</gene>
<feature type="region of interest" description="Disordered" evidence="1">
    <location>
        <begin position="94"/>
        <end position="118"/>
    </location>
</feature>
<organism evidence="3 4">
    <name type="scientific">Linum tenue</name>
    <dbReference type="NCBI Taxonomy" id="586396"/>
    <lineage>
        <taxon>Eukaryota</taxon>
        <taxon>Viridiplantae</taxon>
        <taxon>Streptophyta</taxon>
        <taxon>Embryophyta</taxon>
        <taxon>Tracheophyta</taxon>
        <taxon>Spermatophyta</taxon>
        <taxon>Magnoliopsida</taxon>
        <taxon>eudicotyledons</taxon>
        <taxon>Gunneridae</taxon>
        <taxon>Pentapetalae</taxon>
        <taxon>rosids</taxon>
        <taxon>fabids</taxon>
        <taxon>Malpighiales</taxon>
        <taxon>Linaceae</taxon>
        <taxon>Linum</taxon>
    </lineage>
</organism>
<dbReference type="PANTHER" id="PTHR34568">
    <property type="entry name" value="RRM DOMAIN-CONTAINING PROTEIN"/>
    <property type="match status" value="1"/>
</dbReference>
<feature type="region of interest" description="Disordered" evidence="1">
    <location>
        <begin position="396"/>
        <end position="432"/>
    </location>
</feature>
<feature type="domain" description="AT3G52170-like helix-turn-helix" evidence="2">
    <location>
        <begin position="329"/>
        <end position="376"/>
    </location>
</feature>
<dbReference type="InterPro" id="IPR058942">
    <property type="entry name" value="AT3G52170-like"/>
</dbReference>
<feature type="compositionally biased region" description="Polar residues" evidence="1">
    <location>
        <begin position="686"/>
        <end position="707"/>
    </location>
</feature>
<dbReference type="EMBL" id="CAMGYJ010000007">
    <property type="protein sequence ID" value="CAI0442503.1"/>
    <property type="molecule type" value="Genomic_DNA"/>
</dbReference>